<evidence type="ECO:0000313" key="26">
    <source>
        <dbReference type="EMBL" id="CAG05549.1"/>
    </source>
</evidence>
<comment type="similarity">
    <text evidence="4">In the N-terminal section; belongs to the peroxidase family.</text>
</comment>
<dbReference type="PANTHER" id="PTHR11972:SF175">
    <property type="entry name" value="NAD(P)H OXIDASE (H2O2-FORMING)"/>
    <property type="match status" value="1"/>
</dbReference>
<evidence type="ECO:0000256" key="17">
    <source>
        <dbReference type="ARBA" id="ARBA00023136"/>
    </source>
</evidence>
<dbReference type="SFLD" id="SFLDG01169">
    <property type="entry name" value="NADPH_oxidase_subgroup_(NOX)"/>
    <property type="match status" value="1"/>
</dbReference>
<dbReference type="SUPFAM" id="SSF48113">
    <property type="entry name" value="Heme-dependent peroxidases"/>
    <property type="match status" value="1"/>
</dbReference>
<keyword evidence="11" id="KW-0677">Repeat</keyword>
<dbReference type="GO" id="GO:0042335">
    <property type="term" value="P:cuticle development"/>
    <property type="evidence" value="ECO:0000250"/>
    <property type="project" value="UniProtKB"/>
</dbReference>
<evidence type="ECO:0000256" key="5">
    <source>
        <dbReference type="ARBA" id="ARBA00012698"/>
    </source>
</evidence>
<feature type="region of interest" description="Disordered" evidence="22">
    <location>
        <begin position="118"/>
        <end position="143"/>
    </location>
</feature>
<dbReference type="InterPro" id="IPR019791">
    <property type="entry name" value="Haem_peroxidase_animal"/>
</dbReference>
<dbReference type="Gene3D" id="3.40.50.80">
    <property type="entry name" value="Nucleotide-binding domain of ferredoxin-NADP reductase (FNR) module"/>
    <property type="match status" value="1"/>
</dbReference>
<reference evidence="26" key="1">
    <citation type="journal article" date="2004" name="Nature">
        <title>Genome duplication in the teleost fish Tetraodon nigroviridis reveals the early vertebrate proto-karyotype.</title>
        <authorList>
            <person name="Jaillon O."/>
            <person name="Aury J.-M."/>
            <person name="Brunet F."/>
            <person name="Petit J.-L."/>
            <person name="Stange-Thomann N."/>
            <person name="Mauceli E."/>
            <person name="Bouneau L."/>
            <person name="Fischer C."/>
            <person name="Ozouf-Costaz C."/>
            <person name="Bernot A."/>
            <person name="Nicaud S."/>
            <person name="Jaffe D."/>
            <person name="Fisher S."/>
            <person name="Lutfalla G."/>
            <person name="Dossat C."/>
            <person name="Segurens B."/>
            <person name="Dasilva C."/>
            <person name="Salanoubat M."/>
            <person name="Levy M."/>
            <person name="Boudet N."/>
            <person name="Castellano S."/>
            <person name="Anthouard V."/>
            <person name="Jubin C."/>
            <person name="Castelli V."/>
            <person name="Katinka M."/>
            <person name="Vacherie B."/>
            <person name="Biemont C."/>
            <person name="Skalli Z."/>
            <person name="Cattolico L."/>
            <person name="Poulain J."/>
            <person name="De Berardinis V."/>
            <person name="Cruaud C."/>
            <person name="Duprat S."/>
            <person name="Brottier P."/>
            <person name="Coutanceau J.-P."/>
            <person name="Gouzy J."/>
            <person name="Parra G."/>
            <person name="Lardier G."/>
            <person name="Chapple C."/>
            <person name="McKernan K.J."/>
            <person name="McEwan P."/>
            <person name="Bosak S."/>
            <person name="Kellis M."/>
            <person name="Volff J.-N."/>
            <person name="Guigo R."/>
            <person name="Zody M.C."/>
            <person name="Mesirov J."/>
            <person name="Lindblad-Toh K."/>
            <person name="Birren B."/>
            <person name="Nusbaum C."/>
            <person name="Kahn D."/>
            <person name="Robinson-Rechavi M."/>
            <person name="Laudet V."/>
            <person name="Schachter V."/>
            <person name="Quetier F."/>
            <person name="Saurin W."/>
            <person name="Scarpelli C."/>
            <person name="Wincker P."/>
            <person name="Lander E.S."/>
            <person name="Weissenbach J."/>
            <person name="Roest Crollius H."/>
        </authorList>
    </citation>
    <scope>NUCLEOTIDE SEQUENCE [LARGE SCALE GENOMIC DNA]</scope>
</reference>
<dbReference type="PANTHER" id="PTHR11972">
    <property type="entry name" value="NADPH OXIDASE"/>
    <property type="match status" value="1"/>
</dbReference>
<dbReference type="SUPFAM" id="SSF47473">
    <property type="entry name" value="EF-hand"/>
    <property type="match status" value="1"/>
</dbReference>
<evidence type="ECO:0000256" key="21">
    <source>
        <dbReference type="ARBA" id="ARBA00048762"/>
    </source>
</evidence>
<evidence type="ECO:0000256" key="7">
    <source>
        <dbReference type="ARBA" id="ARBA00022630"/>
    </source>
</evidence>
<keyword evidence="8 23" id="KW-0812">Transmembrane</keyword>
<dbReference type="InterPro" id="IPR039261">
    <property type="entry name" value="FNR_nucleotide-bd"/>
</dbReference>
<dbReference type="FunFam" id="2.40.30.10:FF:000059">
    <property type="entry name" value="dual oxidase isoform X1"/>
    <property type="match status" value="1"/>
</dbReference>
<evidence type="ECO:0000256" key="14">
    <source>
        <dbReference type="ARBA" id="ARBA00022857"/>
    </source>
</evidence>
<evidence type="ECO:0000256" key="20">
    <source>
        <dbReference type="ARBA" id="ARBA00047455"/>
    </source>
</evidence>
<evidence type="ECO:0000256" key="10">
    <source>
        <dbReference type="ARBA" id="ARBA00022729"/>
    </source>
</evidence>
<dbReference type="GO" id="GO:0005509">
    <property type="term" value="F:calcium ion binding"/>
    <property type="evidence" value="ECO:0007669"/>
    <property type="project" value="InterPro"/>
</dbReference>
<keyword evidence="9" id="KW-0479">Metal-binding</keyword>
<dbReference type="PROSITE" id="PS00018">
    <property type="entry name" value="EF_HAND_1"/>
    <property type="match status" value="1"/>
</dbReference>
<keyword evidence="18" id="KW-0325">Glycoprotein</keyword>
<comment type="pathway">
    <text evidence="3">Hormone biosynthesis; thyroid hormone biosynthesis.</text>
</comment>
<dbReference type="InterPro" id="IPR017927">
    <property type="entry name" value="FAD-bd_FR_type"/>
</dbReference>
<dbReference type="KEGG" id="tng:GSTEN00025605G001"/>
<evidence type="ECO:0000256" key="2">
    <source>
        <dbReference type="ARBA" id="ARBA00004424"/>
    </source>
</evidence>
<feature type="compositionally biased region" description="Polar residues" evidence="22">
    <location>
        <begin position="460"/>
        <end position="475"/>
    </location>
</feature>
<dbReference type="GO" id="GO:0016324">
    <property type="term" value="C:apical plasma membrane"/>
    <property type="evidence" value="ECO:0007669"/>
    <property type="project" value="UniProtKB-SubCell"/>
</dbReference>
<evidence type="ECO:0000259" key="25">
    <source>
        <dbReference type="PROSITE" id="PS51384"/>
    </source>
</evidence>
<proteinExistence type="inferred from homology"/>
<keyword evidence="15 23" id="KW-1133">Transmembrane helix</keyword>
<dbReference type="Gene3D" id="2.40.30.10">
    <property type="entry name" value="Translation factors"/>
    <property type="match status" value="1"/>
</dbReference>
<dbReference type="InterPro" id="IPR013112">
    <property type="entry name" value="FAD-bd_8"/>
</dbReference>
<evidence type="ECO:0000256" key="13">
    <source>
        <dbReference type="ARBA" id="ARBA00022837"/>
    </source>
</evidence>
<dbReference type="CDD" id="cd00051">
    <property type="entry name" value="EFh"/>
    <property type="match status" value="1"/>
</dbReference>
<dbReference type="InterPro" id="IPR050369">
    <property type="entry name" value="RBOH/FRE"/>
</dbReference>
<evidence type="ECO:0000256" key="1">
    <source>
        <dbReference type="ARBA" id="ARBA00003796"/>
    </source>
</evidence>
<evidence type="ECO:0000256" key="22">
    <source>
        <dbReference type="SAM" id="MobiDB-lite"/>
    </source>
</evidence>
<comment type="catalytic activity">
    <reaction evidence="21">
        <text>NADPH + O2 + H(+) = H2O2 + NADP(+)</text>
        <dbReference type="Rhea" id="RHEA:11260"/>
        <dbReference type="ChEBI" id="CHEBI:15378"/>
        <dbReference type="ChEBI" id="CHEBI:15379"/>
        <dbReference type="ChEBI" id="CHEBI:16240"/>
        <dbReference type="ChEBI" id="CHEBI:57783"/>
        <dbReference type="ChEBI" id="CHEBI:58349"/>
        <dbReference type="EC" id="1.6.3.1"/>
    </reaction>
</comment>
<evidence type="ECO:0000256" key="12">
    <source>
        <dbReference type="ARBA" id="ARBA00022827"/>
    </source>
</evidence>
<dbReference type="InterPro" id="IPR011992">
    <property type="entry name" value="EF-hand-dom_pair"/>
</dbReference>
<dbReference type="PROSITE" id="PS50222">
    <property type="entry name" value="EF_HAND_2"/>
    <property type="match status" value="1"/>
</dbReference>
<dbReference type="PRINTS" id="PR00457">
    <property type="entry name" value="ANPEROXIDASE"/>
</dbReference>
<keyword evidence="19" id="KW-0376">Hydrogen peroxide</keyword>
<dbReference type="PROSITE" id="PS50292">
    <property type="entry name" value="PEROXIDASE_3"/>
    <property type="match status" value="1"/>
</dbReference>
<dbReference type="Pfam" id="PF08022">
    <property type="entry name" value="FAD_binding_8"/>
    <property type="match status" value="1"/>
</dbReference>
<feature type="transmembrane region" description="Helical" evidence="23">
    <location>
        <begin position="1296"/>
        <end position="1318"/>
    </location>
</feature>
<dbReference type="InterPro" id="IPR034821">
    <property type="entry name" value="DUOX_peroxidase"/>
</dbReference>
<dbReference type="GO" id="GO:0020037">
    <property type="term" value="F:heme binding"/>
    <property type="evidence" value="ECO:0007669"/>
    <property type="project" value="InterPro"/>
</dbReference>
<dbReference type="GO" id="GO:0042446">
    <property type="term" value="P:hormone biosynthetic process"/>
    <property type="evidence" value="ECO:0007669"/>
    <property type="project" value="UniProtKB-KW"/>
</dbReference>
<dbReference type="GO" id="GO:0016175">
    <property type="term" value="F:superoxide-generating NAD(P)H oxidase activity"/>
    <property type="evidence" value="ECO:0007669"/>
    <property type="project" value="UniProtKB-ARBA"/>
</dbReference>
<dbReference type="GO" id="GO:0016174">
    <property type="term" value="F:NAD(P)H oxidase H2O2-forming activity"/>
    <property type="evidence" value="ECO:0007669"/>
    <property type="project" value="UniProtKB-EC"/>
</dbReference>
<protein>
    <recommendedName>
        <fullName evidence="5">NAD(P)H oxidase (H2O2-forming)</fullName>
        <ecNumber evidence="5">1.6.3.1</ecNumber>
    </recommendedName>
</protein>
<dbReference type="InterPro" id="IPR010255">
    <property type="entry name" value="Haem_peroxidase_sf"/>
</dbReference>
<dbReference type="OrthoDB" id="6019201at2759"/>
<keyword evidence="19" id="KW-0575">Peroxidase</keyword>
<feature type="transmembrane region" description="Helical" evidence="23">
    <location>
        <begin position="1060"/>
        <end position="1082"/>
    </location>
</feature>
<evidence type="ECO:0000256" key="15">
    <source>
        <dbReference type="ARBA" id="ARBA00022989"/>
    </source>
</evidence>
<dbReference type="GO" id="GO:0006979">
    <property type="term" value="P:response to oxidative stress"/>
    <property type="evidence" value="ECO:0007669"/>
    <property type="project" value="InterPro"/>
</dbReference>
<keyword evidence="12" id="KW-0274">FAD</keyword>
<feature type="transmembrane region" description="Helical" evidence="23">
    <location>
        <begin position="648"/>
        <end position="672"/>
    </location>
</feature>
<dbReference type="SUPFAM" id="SSF52343">
    <property type="entry name" value="Ferredoxin reductase-like, C-terminal NADP-linked domain"/>
    <property type="match status" value="1"/>
</dbReference>
<dbReference type="GO" id="GO:0019221">
    <property type="term" value="P:cytokine-mediated signaling pathway"/>
    <property type="evidence" value="ECO:0000250"/>
    <property type="project" value="UniProtKB"/>
</dbReference>
<comment type="subcellular location">
    <subcellularLocation>
        <location evidence="2">Apical cell membrane</location>
        <topology evidence="2">Multi-pass membrane protein</topology>
    </subcellularLocation>
</comment>
<dbReference type="GO" id="GO:0006590">
    <property type="term" value="P:thyroid hormone generation"/>
    <property type="evidence" value="ECO:0007669"/>
    <property type="project" value="UniProtKB-UniPathway"/>
</dbReference>
<evidence type="ECO:0000256" key="16">
    <source>
        <dbReference type="ARBA" id="ARBA00023002"/>
    </source>
</evidence>
<dbReference type="GO" id="GO:0051591">
    <property type="term" value="P:response to cAMP"/>
    <property type="evidence" value="ECO:0000250"/>
    <property type="project" value="UniProtKB"/>
</dbReference>
<name>Q4S1D3_TETNG</name>
<evidence type="ECO:0000256" key="11">
    <source>
        <dbReference type="ARBA" id="ARBA00022737"/>
    </source>
</evidence>
<keyword evidence="10" id="KW-0732">Signal</keyword>
<keyword evidence="6" id="KW-0893">Thyroid hormones biosynthesis</keyword>
<dbReference type="Pfam" id="PF03098">
    <property type="entry name" value="An_peroxidase"/>
    <property type="match status" value="1"/>
</dbReference>
<feature type="transmembrane region" description="Helical" evidence="23">
    <location>
        <begin position="1094"/>
        <end position="1117"/>
    </location>
</feature>
<feature type="non-terminal residue" evidence="26">
    <location>
        <position position="1632"/>
    </location>
</feature>
<evidence type="ECO:0000256" key="9">
    <source>
        <dbReference type="ARBA" id="ARBA00022723"/>
    </source>
</evidence>
<reference evidence="26" key="2">
    <citation type="submission" date="2004-02" db="EMBL/GenBank/DDBJ databases">
        <authorList>
            <consortium name="Genoscope"/>
            <consortium name="Whitehead Institute Centre for Genome Research"/>
        </authorList>
    </citation>
    <scope>NUCLEOTIDE SEQUENCE</scope>
</reference>
<evidence type="ECO:0000256" key="8">
    <source>
        <dbReference type="ARBA" id="ARBA00022692"/>
    </source>
</evidence>
<organism evidence="26">
    <name type="scientific">Tetraodon nigroviridis</name>
    <name type="common">Spotted green pufferfish</name>
    <name type="synonym">Chelonodon nigroviridis</name>
    <dbReference type="NCBI Taxonomy" id="99883"/>
    <lineage>
        <taxon>Eukaryota</taxon>
        <taxon>Metazoa</taxon>
        <taxon>Chordata</taxon>
        <taxon>Craniata</taxon>
        <taxon>Vertebrata</taxon>
        <taxon>Euteleostomi</taxon>
        <taxon>Actinopterygii</taxon>
        <taxon>Neopterygii</taxon>
        <taxon>Teleostei</taxon>
        <taxon>Neoteleostei</taxon>
        <taxon>Acanthomorphata</taxon>
        <taxon>Eupercaria</taxon>
        <taxon>Tetraodontiformes</taxon>
        <taxon>Tetradontoidea</taxon>
        <taxon>Tetraodontidae</taxon>
        <taxon>Tetraodon</taxon>
    </lineage>
</organism>
<dbReference type="Gene3D" id="1.10.238.10">
    <property type="entry name" value="EF-hand"/>
    <property type="match status" value="1"/>
</dbReference>
<dbReference type="FunFam" id="3.40.50.80:FF:000006">
    <property type="entry name" value="Dual oxidase 2"/>
    <property type="match status" value="1"/>
</dbReference>
<evidence type="ECO:0000256" key="6">
    <source>
        <dbReference type="ARBA" id="ARBA00022534"/>
    </source>
</evidence>
<feature type="region of interest" description="Disordered" evidence="22">
    <location>
        <begin position="450"/>
        <end position="475"/>
    </location>
</feature>
<dbReference type="InterPro" id="IPR002048">
    <property type="entry name" value="EF_hand_dom"/>
</dbReference>
<evidence type="ECO:0000256" key="4">
    <source>
        <dbReference type="ARBA" id="ARBA00005644"/>
    </source>
</evidence>
<feature type="transmembrane region" description="Helical" evidence="23">
    <location>
        <begin position="1190"/>
        <end position="1210"/>
    </location>
</feature>
<keyword evidence="7" id="KW-0285">Flavoprotein</keyword>
<dbReference type="GO" id="GO:0042742">
    <property type="term" value="P:defense response to bacterium"/>
    <property type="evidence" value="ECO:0007669"/>
    <property type="project" value="UniProtKB-ARBA"/>
</dbReference>
<dbReference type="SUPFAM" id="SSF63380">
    <property type="entry name" value="Riboflavin synthase domain-like"/>
    <property type="match status" value="1"/>
</dbReference>
<dbReference type="InterPro" id="IPR017938">
    <property type="entry name" value="Riboflavin_synthase-like_b-brl"/>
</dbReference>
<evidence type="ECO:0000259" key="24">
    <source>
        <dbReference type="PROSITE" id="PS50222"/>
    </source>
</evidence>
<dbReference type="PROSITE" id="PS51384">
    <property type="entry name" value="FAD_FR"/>
    <property type="match status" value="1"/>
</dbReference>
<dbReference type="Pfam" id="PF00036">
    <property type="entry name" value="EF-hand_1"/>
    <property type="match status" value="1"/>
</dbReference>
<feature type="transmembrane region" description="Helical" evidence="23">
    <location>
        <begin position="1260"/>
        <end position="1284"/>
    </location>
</feature>
<accession>Q4S1D3</accession>
<feature type="domain" description="EF-hand" evidence="24">
    <location>
        <begin position="866"/>
        <end position="901"/>
    </location>
</feature>
<dbReference type="GO" id="GO:0009653">
    <property type="term" value="P:anatomical structure morphogenesis"/>
    <property type="evidence" value="ECO:0007669"/>
    <property type="project" value="UniProtKB-ARBA"/>
</dbReference>
<gene>
    <name evidence="26" type="ORF">GSTENG00025605001</name>
</gene>
<keyword evidence="14" id="KW-0521">NADP</keyword>
<evidence type="ECO:0000256" key="23">
    <source>
        <dbReference type="SAM" id="Phobius"/>
    </source>
</evidence>
<dbReference type="InterPro" id="IPR018247">
    <property type="entry name" value="EF_Hand_1_Ca_BS"/>
</dbReference>
<keyword evidence="17 23" id="KW-0472">Membrane</keyword>
<dbReference type="SMART" id="SM00054">
    <property type="entry name" value="EFh"/>
    <property type="match status" value="1"/>
</dbReference>
<evidence type="ECO:0000256" key="3">
    <source>
        <dbReference type="ARBA" id="ARBA00005197"/>
    </source>
</evidence>
<dbReference type="EMBL" id="CAAE01014769">
    <property type="protein sequence ID" value="CAG05549.1"/>
    <property type="molecule type" value="Genomic_DNA"/>
</dbReference>
<keyword evidence="13" id="KW-0106">Calcium</keyword>
<dbReference type="Gene3D" id="1.10.640.10">
    <property type="entry name" value="Haem peroxidase domain superfamily, animal type"/>
    <property type="match status" value="1"/>
</dbReference>
<evidence type="ECO:0000256" key="18">
    <source>
        <dbReference type="ARBA" id="ARBA00023180"/>
    </source>
</evidence>
<feature type="non-terminal residue" evidence="26">
    <location>
        <position position="1"/>
    </location>
</feature>
<dbReference type="InterPro" id="IPR013121">
    <property type="entry name" value="Fe_red_NAD-bd_6"/>
</dbReference>
<dbReference type="GO" id="GO:0043020">
    <property type="term" value="C:NADPH oxidase complex"/>
    <property type="evidence" value="ECO:0007669"/>
    <property type="project" value="TreeGrafter"/>
</dbReference>
<dbReference type="InterPro" id="IPR037120">
    <property type="entry name" value="Haem_peroxidase_sf_animal"/>
</dbReference>
<dbReference type="GO" id="GO:0004601">
    <property type="term" value="F:peroxidase activity"/>
    <property type="evidence" value="ECO:0007669"/>
    <property type="project" value="InterPro"/>
</dbReference>
<dbReference type="UniPathway" id="UPA00194"/>
<feature type="domain" description="FAD-binding FR-type" evidence="25">
    <location>
        <begin position="1345"/>
        <end position="1449"/>
    </location>
</feature>
<dbReference type="GO" id="GO:0042554">
    <property type="term" value="P:superoxide anion generation"/>
    <property type="evidence" value="ECO:0007669"/>
    <property type="project" value="TreeGrafter"/>
</dbReference>
<dbReference type="EC" id="1.6.3.1" evidence="5"/>
<dbReference type="Pfam" id="PF08030">
    <property type="entry name" value="NAD_binding_6"/>
    <property type="match status" value="1"/>
</dbReference>
<comment type="catalytic activity">
    <reaction evidence="20">
        <text>NADH + O2 + H(+) = H2O2 + NAD(+)</text>
        <dbReference type="Rhea" id="RHEA:11264"/>
        <dbReference type="ChEBI" id="CHEBI:15378"/>
        <dbReference type="ChEBI" id="CHEBI:15379"/>
        <dbReference type="ChEBI" id="CHEBI:16240"/>
        <dbReference type="ChEBI" id="CHEBI:57540"/>
        <dbReference type="ChEBI" id="CHEBI:57945"/>
        <dbReference type="EC" id="1.6.3.1"/>
    </reaction>
</comment>
<dbReference type="CDD" id="cd06186">
    <property type="entry name" value="NOX_Duox_like_FAD_NADP"/>
    <property type="match status" value="1"/>
</dbReference>
<evidence type="ECO:0000256" key="19">
    <source>
        <dbReference type="ARBA" id="ARBA00023324"/>
    </source>
</evidence>
<dbReference type="GO" id="GO:0042744">
    <property type="term" value="P:hydrogen peroxide catabolic process"/>
    <property type="evidence" value="ECO:0007669"/>
    <property type="project" value="UniProtKB-KW"/>
</dbReference>
<sequence>EVPRFDGWYNSLASPRRGAAGSWLVRLMPAHYWDGVYQPVQEPVRPNPRRLSRLLVGGPSGLPSTRNQTVLSLFFGYHVTFEMFDSRTPGCPPEFMNIPVPKGDPVFDPTATGKILLPFQRGPSDKDSGQNPSNPRTQVPYPDFNQKKVKEGVVIWTNTCFCFLKHVKVNSATAWIDGSSIYGPSASWSDSLRSFSGGLLASGSEWNMPRQAEGRTFMWSAADPCTGEHGPQGLYELGNSWANENIFTAAEGIIWFRYHNYLASRLQQEHPAWSDEELFQNARKIVVATFQNIALYEWLPAHLGDRELPPYPGYQKFVDPGISPELVAAAMRFGITMVPPGVYMRNKTCHFQEVVNLDGSSSPALRLCNSFWSRRSPNMKTSQDLDHLLFGMASQIAEREDNIVVEDLRDFMYGPLRFTRTDLVAVTIQRGRDFGLRSYTEVRNSLDLPPVGSFDDLNPELSSSDPKVKPTNQSSWEGQRLTNVLGVSLSRPRQLLRDIAELYNGDISKLELFPGGLLESSGSPGPVFSAIILDQFERIRNGDRFWFENRENRYVPLSQTFRANWGSRQSRTLSHCRLFTEEEIQKIRRTTLHHVLVAVTSAEATDLQKDVFFWKDGDPCPQPTQLKESMLHPCANATKLSYFDESKAGFTVFILLLFLFPAVSFLVAYMVAYHRKYRYRKFQRTRKAGDRTAEPAVGVAACEWQGHKKPLLPVRVEVSKGKVQVSECSGSLLRCFNLGSQDHLDVVLSDNRQRRAALLKGSKEYDLVLFFDDEARRAAVVEHLHRGSADVRVKEMAEEELLKEALTREQRAQVVETFIRHAFSKVLEIDKCDAGDMSDVSRKKAKEVLQCELTAGEFADALGLKPDSLFVDSMFTLADKDGNGYLSFQEFLDVIVIFMKGRSFLEISNCTLSKAQAEDGIRAMMQATGFDRKEKITWKDFHFLLQDHEKELQFAQLNVKGMEKRGQRRLSRDQRVSFICPASRWGHWFSIIFNCNDHFNTSCSMSAASARRKYTRFADRKSQFLPNVFVDPKREQYIRSPIRQKIQQFKRFVENYRRHIVCFIVVYGITAGLCLERCYYYGFQAESTGLPETSVVGVAFARGSAAAISFLFPYMLLTVCRNIITLCRETFLNRYVPFDAAIDFHRLMAMTAIVLAGWRSRYEGTHLRARKLTAASPPPVVHTLAHVVNIYIFSMSDLSILACLFPKVFLNNGSELPMKWSWWFFETVPGTAEVKMVNLSSHRKMMPVHPGCRKATRTPILVLLLLGLTGILLLFTLAFMYVFASRYFRRISFRGFWLTHCLYVLVYALTVVHGSYAFIQEPRFHIYLIPPALLFLLDKLISLSRKKLEIPVVRAELLPSGVTHLEIKRPQGFVYRSGQWVRIACLALGADEYHPFTLTSAPHEGTLSLHIRAVGPWTSRLRELYTQDSLQQLGAFPKADGPFGEGHQEWDDYEVSILVGGGIGVTPFTSILKDLVFKSSMKSRIRCPTVFFPNILKVYFIWVTRTQRQFEWVSDVIREVEEMDTQELVSVHTYITQVAEKFDLRTTMLYVCERHFQKVWNRSLFTGLRSVTHFGRPPFLSFFNSLQDVHPKVGKMGVFSCGPPGLTKNVEKACQRMNKRDQTHFIHHYENF</sequence>
<keyword evidence="16" id="KW-0560">Oxidoreductase</keyword>
<comment type="function">
    <text evidence="1">Generates hydrogen peroxide which is required for the activity of thyroid peroxidase/TPO and lactoperoxidase/LPO. Plays a role in thyroid hormones synthesis and lactoperoxidase-mediated antimicrobial defense at the surface of mucosa. May have its own peroxidase activity through its N-terminal peroxidase-like domain.</text>
</comment>
<dbReference type="CDD" id="cd09820">
    <property type="entry name" value="dual_peroxidase_like"/>
    <property type="match status" value="1"/>
</dbReference>